<name>D8UHA2_VOLCA</name>
<evidence type="ECO:0000256" key="1">
    <source>
        <dbReference type="SAM" id="MobiDB-lite"/>
    </source>
</evidence>
<evidence type="ECO:0000313" key="3">
    <source>
        <dbReference type="Proteomes" id="UP000001058"/>
    </source>
</evidence>
<sequence>MFQYGSRAFHIEQSRNQHNEKDLSTGWEGTRATSKRGLIWIGAVDKMRTTTEGYGMVGWVLLVPLRDRSVGRGYRLSDGAYAISGSLHMHMHRLLPSLPSDLSLPLVLISLASHSPSGDGPHRDTLSRRDGKESGNLV</sequence>
<dbReference type="GeneID" id="9623125"/>
<organism evidence="3">
    <name type="scientific">Volvox carteri f. nagariensis</name>
    <dbReference type="NCBI Taxonomy" id="3068"/>
    <lineage>
        <taxon>Eukaryota</taxon>
        <taxon>Viridiplantae</taxon>
        <taxon>Chlorophyta</taxon>
        <taxon>core chlorophytes</taxon>
        <taxon>Chlorophyceae</taxon>
        <taxon>CS clade</taxon>
        <taxon>Chlamydomonadales</taxon>
        <taxon>Volvocaceae</taxon>
        <taxon>Volvox</taxon>
    </lineage>
</organism>
<dbReference type="KEGG" id="vcn:VOLCADRAFT_99231"/>
<dbReference type="InParanoid" id="D8UHA2"/>
<proteinExistence type="predicted"/>
<reference evidence="2 3" key="1">
    <citation type="journal article" date="2010" name="Science">
        <title>Genomic analysis of organismal complexity in the multicellular green alga Volvox carteri.</title>
        <authorList>
            <person name="Prochnik S.E."/>
            <person name="Umen J."/>
            <person name="Nedelcu A.M."/>
            <person name="Hallmann A."/>
            <person name="Miller S.M."/>
            <person name="Nishii I."/>
            <person name="Ferris P."/>
            <person name="Kuo A."/>
            <person name="Mitros T."/>
            <person name="Fritz-Laylin L.K."/>
            <person name="Hellsten U."/>
            <person name="Chapman J."/>
            <person name="Simakov O."/>
            <person name="Rensing S.A."/>
            <person name="Terry A."/>
            <person name="Pangilinan J."/>
            <person name="Kapitonov V."/>
            <person name="Jurka J."/>
            <person name="Salamov A."/>
            <person name="Shapiro H."/>
            <person name="Schmutz J."/>
            <person name="Grimwood J."/>
            <person name="Lindquist E."/>
            <person name="Lucas S."/>
            <person name="Grigoriev I.V."/>
            <person name="Schmitt R."/>
            <person name="Kirk D."/>
            <person name="Rokhsar D.S."/>
        </authorList>
    </citation>
    <scope>NUCLEOTIDE SEQUENCE [LARGE SCALE GENOMIC DNA]</scope>
    <source>
        <strain evidence="3">f. Nagariensis / Eve</strain>
    </source>
</reference>
<keyword evidence="3" id="KW-1185">Reference proteome</keyword>
<accession>D8UHA2</accession>
<evidence type="ECO:0000313" key="2">
    <source>
        <dbReference type="EMBL" id="EFJ40868.1"/>
    </source>
</evidence>
<feature type="compositionally biased region" description="Basic and acidic residues" evidence="1">
    <location>
        <begin position="120"/>
        <end position="138"/>
    </location>
</feature>
<protein>
    <submittedName>
        <fullName evidence="2">Uncharacterized protein</fullName>
    </submittedName>
</protein>
<dbReference type="EMBL" id="GL378405">
    <property type="protein sequence ID" value="EFJ40868.1"/>
    <property type="molecule type" value="Genomic_DNA"/>
</dbReference>
<dbReference type="AlphaFoldDB" id="D8UHA2"/>
<gene>
    <name evidence="2" type="ORF">VOLCADRAFT_99231</name>
</gene>
<feature type="region of interest" description="Disordered" evidence="1">
    <location>
        <begin position="115"/>
        <end position="138"/>
    </location>
</feature>
<dbReference type="Proteomes" id="UP000001058">
    <property type="component" value="Unassembled WGS sequence"/>
</dbReference>
<dbReference type="RefSeq" id="XP_002958028.1">
    <property type="nucleotide sequence ID" value="XM_002957982.1"/>
</dbReference>